<evidence type="ECO:0000313" key="1">
    <source>
        <dbReference type="EMBL" id="MBW0503693.1"/>
    </source>
</evidence>
<gene>
    <name evidence="1" type="ORF">O181_043408</name>
</gene>
<name>A0A9Q3HFN2_9BASI</name>
<dbReference type="Proteomes" id="UP000765509">
    <property type="component" value="Unassembled WGS sequence"/>
</dbReference>
<proteinExistence type="predicted"/>
<keyword evidence="2" id="KW-1185">Reference proteome</keyword>
<organism evidence="1 2">
    <name type="scientific">Austropuccinia psidii MF-1</name>
    <dbReference type="NCBI Taxonomy" id="1389203"/>
    <lineage>
        <taxon>Eukaryota</taxon>
        <taxon>Fungi</taxon>
        <taxon>Dikarya</taxon>
        <taxon>Basidiomycota</taxon>
        <taxon>Pucciniomycotina</taxon>
        <taxon>Pucciniomycetes</taxon>
        <taxon>Pucciniales</taxon>
        <taxon>Sphaerophragmiaceae</taxon>
        <taxon>Austropuccinia</taxon>
    </lineage>
</organism>
<accession>A0A9Q3HFN2</accession>
<protein>
    <submittedName>
        <fullName evidence="1">Uncharacterized protein</fullName>
    </submittedName>
</protein>
<sequence length="122" mass="13912">MSFCIDNTQHPVIIDSGSHCSIVARDYLDYHFPNWEKQLLPTKAKNYKRSSGRMTSIGTIIKEIIGTHRKGNSRCNPEFGVVDDAHIQGFFLGTDYQRICGIDIYNSRNRSITIGAKKEKKF</sequence>
<reference evidence="1" key="1">
    <citation type="submission" date="2021-03" db="EMBL/GenBank/DDBJ databases">
        <title>Draft genome sequence of rust myrtle Austropuccinia psidii MF-1, a brazilian biotype.</title>
        <authorList>
            <person name="Quecine M.C."/>
            <person name="Pachon D.M.R."/>
            <person name="Bonatelli M.L."/>
            <person name="Correr F.H."/>
            <person name="Franceschini L.M."/>
            <person name="Leite T.F."/>
            <person name="Margarido G.R.A."/>
            <person name="Almeida C.A."/>
            <person name="Ferrarezi J.A."/>
            <person name="Labate C.A."/>
        </authorList>
    </citation>
    <scope>NUCLEOTIDE SEQUENCE</scope>
    <source>
        <strain evidence="1">MF-1</strain>
    </source>
</reference>
<comment type="caution">
    <text evidence="1">The sequence shown here is derived from an EMBL/GenBank/DDBJ whole genome shotgun (WGS) entry which is preliminary data.</text>
</comment>
<evidence type="ECO:0000313" key="2">
    <source>
        <dbReference type="Proteomes" id="UP000765509"/>
    </source>
</evidence>
<dbReference type="AlphaFoldDB" id="A0A9Q3HFN2"/>
<dbReference type="EMBL" id="AVOT02017522">
    <property type="protein sequence ID" value="MBW0503693.1"/>
    <property type="molecule type" value="Genomic_DNA"/>
</dbReference>